<dbReference type="GO" id="GO:0003723">
    <property type="term" value="F:RNA binding"/>
    <property type="evidence" value="ECO:0007669"/>
    <property type="project" value="UniProtKB-KW"/>
</dbReference>
<dbReference type="Proteomes" id="UP000765509">
    <property type="component" value="Unassembled WGS sequence"/>
</dbReference>
<dbReference type="InterPro" id="IPR050951">
    <property type="entry name" value="Retrovirus_Pol_polyprotein"/>
</dbReference>
<evidence type="ECO:0000313" key="3">
    <source>
        <dbReference type="EMBL" id="MBW0551735.1"/>
    </source>
</evidence>
<keyword evidence="1" id="KW-0694">RNA-binding</keyword>
<dbReference type="PANTHER" id="PTHR37984">
    <property type="entry name" value="PROTEIN CBG26694"/>
    <property type="match status" value="1"/>
</dbReference>
<reference evidence="3" key="1">
    <citation type="submission" date="2021-03" db="EMBL/GenBank/DDBJ databases">
        <title>Draft genome sequence of rust myrtle Austropuccinia psidii MF-1, a brazilian biotype.</title>
        <authorList>
            <person name="Quecine M.C."/>
            <person name="Pachon D.M.R."/>
            <person name="Bonatelli M.L."/>
            <person name="Correr F.H."/>
            <person name="Franceschini L.M."/>
            <person name="Leite T.F."/>
            <person name="Margarido G.R.A."/>
            <person name="Almeida C.A."/>
            <person name="Ferrarezi J.A."/>
            <person name="Labate C.A."/>
        </authorList>
    </citation>
    <scope>NUCLEOTIDE SEQUENCE</scope>
    <source>
        <strain evidence="3">MF-1</strain>
    </source>
</reference>
<evidence type="ECO:0000259" key="2">
    <source>
        <dbReference type="PROSITE" id="PS50994"/>
    </source>
</evidence>
<comment type="caution">
    <text evidence="3">The sequence shown here is derived from an EMBL/GenBank/DDBJ whole genome shotgun (WGS) entry which is preliminary data.</text>
</comment>
<gene>
    <name evidence="3" type="ORF">O181_091450</name>
</gene>
<dbReference type="InterPro" id="IPR036397">
    <property type="entry name" value="RNaseH_sf"/>
</dbReference>
<dbReference type="InterPro" id="IPR012337">
    <property type="entry name" value="RNaseH-like_sf"/>
</dbReference>
<evidence type="ECO:0000313" key="4">
    <source>
        <dbReference type="Proteomes" id="UP000765509"/>
    </source>
</evidence>
<dbReference type="SUPFAM" id="SSF53098">
    <property type="entry name" value="Ribonuclease H-like"/>
    <property type="match status" value="1"/>
</dbReference>
<dbReference type="GO" id="GO:0015074">
    <property type="term" value="P:DNA integration"/>
    <property type="evidence" value="ECO:0007669"/>
    <property type="project" value="InterPro"/>
</dbReference>
<evidence type="ECO:0000256" key="1">
    <source>
        <dbReference type="ARBA" id="ARBA00022884"/>
    </source>
</evidence>
<dbReference type="OrthoDB" id="2273864at2759"/>
<accession>A0A9Q3P856</accession>
<dbReference type="PROSITE" id="PS50994">
    <property type="entry name" value="INTEGRASE"/>
    <property type="match status" value="1"/>
</dbReference>
<sequence>MGGITELPRSGERLSDDCPVIVSRYCKNPIFFSFHKYQNAMDKDFLLWNRAISHTWLFNNIVNDREPNLTTALWNNFYRLCGTKLSFSTAYHPQTDGLAEKVIETLE</sequence>
<dbReference type="Gene3D" id="3.30.420.10">
    <property type="entry name" value="Ribonuclease H-like superfamily/Ribonuclease H"/>
    <property type="match status" value="1"/>
</dbReference>
<name>A0A9Q3P856_9BASI</name>
<dbReference type="GO" id="GO:0005634">
    <property type="term" value="C:nucleus"/>
    <property type="evidence" value="ECO:0007669"/>
    <property type="project" value="UniProtKB-ARBA"/>
</dbReference>
<dbReference type="InterPro" id="IPR001584">
    <property type="entry name" value="Integrase_cat-core"/>
</dbReference>
<feature type="domain" description="Integrase catalytic" evidence="2">
    <location>
        <begin position="61"/>
        <end position="107"/>
    </location>
</feature>
<dbReference type="PANTHER" id="PTHR37984:SF5">
    <property type="entry name" value="PROTEIN NYNRIN-LIKE"/>
    <property type="match status" value="1"/>
</dbReference>
<dbReference type="EMBL" id="AVOT02057665">
    <property type="protein sequence ID" value="MBW0551735.1"/>
    <property type="molecule type" value="Genomic_DNA"/>
</dbReference>
<organism evidence="3 4">
    <name type="scientific">Austropuccinia psidii MF-1</name>
    <dbReference type="NCBI Taxonomy" id="1389203"/>
    <lineage>
        <taxon>Eukaryota</taxon>
        <taxon>Fungi</taxon>
        <taxon>Dikarya</taxon>
        <taxon>Basidiomycota</taxon>
        <taxon>Pucciniomycotina</taxon>
        <taxon>Pucciniomycetes</taxon>
        <taxon>Pucciniales</taxon>
        <taxon>Sphaerophragmiaceae</taxon>
        <taxon>Austropuccinia</taxon>
    </lineage>
</organism>
<protein>
    <recommendedName>
        <fullName evidence="2">Integrase catalytic domain-containing protein</fullName>
    </recommendedName>
</protein>
<keyword evidence="4" id="KW-1185">Reference proteome</keyword>
<dbReference type="AlphaFoldDB" id="A0A9Q3P856"/>
<proteinExistence type="predicted"/>